<dbReference type="PANTHER" id="PTHR34883:SF17">
    <property type="entry name" value="CUPREDOXIN"/>
    <property type="match status" value="1"/>
</dbReference>
<proteinExistence type="predicted"/>
<reference evidence="1 2" key="1">
    <citation type="journal article" date="2016" name="Mol. Biol. Evol.">
        <title>Comparative Genomics of Early-Diverging Mushroom-Forming Fungi Provides Insights into the Origins of Lignocellulose Decay Capabilities.</title>
        <authorList>
            <person name="Nagy L.G."/>
            <person name="Riley R."/>
            <person name="Tritt A."/>
            <person name="Adam C."/>
            <person name="Daum C."/>
            <person name="Floudas D."/>
            <person name="Sun H."/>
            <person name="Yadav J.S."/>
            <person name="Pangilinan J."/>
            <person name="Larsson K.H."/>
            <person name="Matsuura K."/>
            <person name="Barry K."/>
            <person name="Labutti K."/>
            <person name="Kuo R."/>
            <person name="Ohm R.A."/>
            <person name="Bhattacharya S.S."/>
            <person name="Shirouzu T."/>
            <person name="Yoshinaga Y."/>
            <person name="Martin F.M."/>
            <person name="Grigoriev I.V."/>
            <person name="Hibbett D.S."/>
        </authorList>
    </citation>
    <scope>NUCLEOTIDE SEQUENCE [LARGE SCALE GENOMIC DNA]</scope>
    <source>
        <strain evidence="1 2">L-15889</strain>
    </source>
</reference>
<dbReference type="InterPro" id="IPR052953">
    <property type="entry name" value="Ser-rich/MCO-related"/>
</dbReference>
<evidence type="ECO:0008006" key="3">
    <source>
        <dbReference type="Google" id="ProtNLM"/>
    </source>
</evidence>
<name>A0A165Q3G9_9APHY</name>
<dbReference type="Gene3D" id="2.60.40.420">
    <property type="entry name" value="Cupredoxins - blue copper proteins"/>
    <property type="match status" value="1"/>
</dbReference>
<dbReference type="SUPFAM" id="SSF49503">
    <property type="entry name" value="Cupredoxins"/>
    <property type="match status" value="1"/>
</dbReference>
<evidence type="ECO:0000313" key="1">
    <source>
        <dbReference type="EMBL" id="KZT68962.1"/>
    </source>
</evidence>
<dbReference type="PANTHER" id="PTHR34883">
    <property type="entry name" value="SERINE-RICH PROTEIN, PUTATIVE-RELATED-RELATED"/>
    <property type="match status" value="1"/>
</dbReference>
<dbReference type="InterPro" id="IPR008972">
    <property type="entry name" value="Cupredoxin"/>
</dbReference>
<sequence>MAYATSTSAAYTMTASYGSGSTNWGGDGYSDCVQQCVASYATMATVTASATATATASAMASGTGTTHTIYVAPTQGVLRMVPFAVNATPGDTLYWIWGANNHTVTKSSELSPCNTTTDGTAFATGEQDMGATFTETVNDTNPVFYYCATPGHCEKGMFGVINPPSVDNNANTSVASMMPAMMANSSTLSAMYAASNISSNPVAASWGDNMDMGAMPEWSQSLMAENVVYTRAFLAANPSVLSADGTVNLGAANGQFAVPQDISDALSSSSGSSSASASASGSPSGTAAAAGIASASSSGSSASATATGSTSGARANVASGALLGVAAIAVTFLAL</sequence>
<dbReference type="AlphaFoldDB" id="A0A165Q3G9"/>
<dbReference type="STRING" id="1314783.A0A165Q3G9"/>
<dbReference type="EMBL" id="KV429061">
    <property type="protein sequence ID" value="KZT68962.1"/>
    <property type="molecule type" value="Genomic_DNA"/>
</dbReference>
<keyword evidence="2" id="KW-1185">Reference proteome</keyword>
<dbReference type="Proteomes" id="UP000076727">
    <property type="component" value="Unassembled WGS sequence"/>
</dbReference>
<accession>A0A165Q3G9</accession>
<protein>
    <recommendedName>
        <fullName evidence="3">Phytocyanin domain-containing protein</fullName>
    </recommendedName>
</protein>
<gene>
    <name evidence="1" type="ORF">DAEQUDRAFT_745385</name>
</gene>
<evidence type="ECO:0000313" key="2">
    <source>
        <dbReference type="Proteomes" id="UP000076727"/>
    </source>
</evidence>
<dbReference type="OrthoDB" id="1921208at2759"/>
<organism evidence="1 2">
    <name type="scientific">Daedalea quercina L-15889</name>
    <dbReference type="NCBI Taxonomy" id="1314783"/>
    <lineage>
        <taxon>Eukaryota</taxon>
        <taxon>Fungi</taxon>
        <taxon>Dikarya</taxon>
        <taxon>Basidiomycota</taxon>
        <taxon>Agaricomycotina</taxon>
        <taxon>Agaricomycetes</taxon>
        <taxon>Polyporales</taxon>
        <taxon>Fomitopsis</taxon>
    </lineage>
</organism>